<sequence length="56" mass="6432">MDQKWVHDFLLDIRVMPIVLLTGFGRKRKSKSNSSSRVPFYYRSLNSGGKILGNDC</sequence>
<reference evidence="2" key="1">
    <citation type="submission" date="2014-09" db="EMBL/GenBank/DDBJ databases">
        <authorList>
            <person name="Mudge J."/>
            <person name="Ramaraj T."/>
            <person name="Lindquist I.E."/>
            <person name="Bharti A.K."/>
            <person name="Sundararajan A."/>
            <person name="Cameron C.T."/>
            <person name="Woodward J.E."/>
            <person name="May G.D."/>
            <person name="Brubaker C."/>
            <person name="Broadhvest J."/>
            <person name="Wilkins T.A."/>
        </authorList>
    </citation>
    <scope>NUCLEOTIDE SEQUENCE</scope>
    <source>
        <strain evidence="2">cv. AKA8401</strain>
    </source>
</reference>
<dbReference type="EMBL" id="KN399750">
    <property type="protein sequence ID" value="KHG13500.1"/>
    <property type="molecule type" value="Genomic_DNA"/>
</dbReference>
<dbReference type="AlphaFoldDB" id="A0A0B0NKX9"/>
<dbReference type="Proteomes" id="UP000032142">
    <property type="component" value="Unassembled WGS sequence"/>
</dbReference>
<protein>
    <submittedName>
        <fullName evidence="1">Uncharacterized protein</fullName>
    </submittedName>
</protein>
<evidence type="ECO:0000313" key="2">
    <source>
        <dbReference type="Proteomes" id="UP000032142"/>
    </source>
</evidence>
<evidence type="ECO:0000313" key="1">
    <source>
        <dbReference type="EMBL" id="KHG13500.1"/>
    </source>
</evidence>
<accession>A0A0B0NKX9</accession>
<name>A0A0B0NKX9_GOSAR</name>
<proteinExistence type="predicted"/>
<gene>
    <name evidence="1" type="ORF">F383_19448</name>
</gene>
<organism evidence="1 2">
    <name type="scientific">Gossypium arboreum</name>
    <name type="common">Tree cotton</name>
    <name type="synonym">Gossypium nanking</name>
    <dbReference type="NCBI Taxonomy" id="29729"/>
    <lineage>
        <taxon>Eukaryota</taxon>
        <taxon>Viridiplantae</taxon>
        <taxon>Streptophyta</taxon>
        <taxon>Embryophyta</taxon>
        <taxon>Tracheophyta</taxon>
        <taxon>Spermatophyta</taxon>
        <taxon>Magnoliopsida</taxon>
        <taxon>eudicotyledons</taxon>
        <taxon>Gunneridae</taxon>
        <taxon>Pentapetalae</taxon>
        <taxon>rosids</taxon>
        <taxon>malvids</taxon>
        <taxon>Malvales</taxon>
        <taxon>Malvaceae</taxon>
        <taxon>Malvoideae</taxon>
        <taxon>Gossypium</taxon>
    </lineage>
</organism>
<keyword evidence="2" id="KW-1185">Reference proteome</keyword>